<protein>
    <submittedName>
        <fullName evidence="6">Transcriptional regulator, LacI family</fullName>
    </submittedName>
</protein>
<dbReference type="Proteomes" id="UP000199103">
    <property type="component" value="Chromosome I"/>
</dbReference>
<keyword evidence="3" id="KW-0804">Transcription</keyword>
<dbReference type="STRING" id="630515.SAMN04489812_4881"/>
<reference evidence="6 7" key="1">
    <citation type="submission" date="2016-10" db="EMBL/GenBank/DDBJ databases">
        <authorList>
            <person name="de Groot N.N."/>
        </authorList>
    </citation>
    <scope>NUCLEOTIDE SEQUENCE [LARGE SCALE GENOMIC DNA]</scope>
    <source>
        <strain evidence="6 7">DSM 21800</strain>
    </source>
</reference>
<dbReference type="SUPFAM" id="SSF47413">
    <property type="entry name" value="lambda repressor-like DNA-binding domains"/>
    <property type="match status" value="1"/>
</dbReference>
<dbReference type="GO" id="GO:0003700">
    <property type="term" value="F:DNA-binding transcription factor activity"/>
    <property type="evidence" value="ECO:0007669"/>
    <property type="project" value="TreeGrafter"/>
</dbReference>
<keyword evidence="7" id="KW-1185">Reference proteome</keyword>
<dbReference type="SUPFAM" id="SSF53822">
    <property type="entry name" value="Periplasmic binding protein-like I"/>
    <property type="match status" value="1"/>
</dbReference>
<dbReference type="InterPro" id="IPR010982">
    <property type="entry name" value="Lambda_DNA-bd_dom_sf"/>
</dbReference>
<organism evidence="6 7">
    <name type="scientific">Microlunatus soli</name>
    <dbReference type="NCBI Taxonomy" id="630515"/>
    <lineage>
        <taxon>Bacteria</taxon>
        <taxon>Bacillati</taxon>
        <taxon>Actinomycetota</taxon>
        <taxon>Actinomycetes</taxon>
        <taxon>Propionibacteriales</taxon>
        <taxon>Propionibacteriaceae</taxon>
        <taxon>Microlunatus</taxon>
    </lineage>
</organism>
<evidence type="ECO:0000256" key="3">
    <source>
        <dbReference type="ARBA" id="ARBA00023163"/>
    </source>
</evidence>
<dbReference type="Gene3D" id="1.10.260.40">
    <property type="entry name" value="lambda repressor-like DNA-binding domains"/>
    <property type="match status" value="1"/>
</dbReference>
<dbReference type="InterPro" id="IPR000843">
    <property type="entry name" value="HTH_LacI"/>
</dbReference>
<dbReference type="PROSITE" id="PS00356">
    <property type="entry name" value="HTH_LACI_1"/>
    <property type="match status" value="1"/>
</dbReference>
<name>A0A1H1YZQ4_9ACTN</name>
<evidence type="ECO:0000256" key="1">
    <source>
        <dbReference type="ARBA" id="ARBA00023015"/>
    </source>
</evidence>
<evidence type="ECO:0000259" key="5">
    <source>
        <dbReference type="PROSITE" id="PS50932"/>
    </source>
</evidence>
<dbReference type="CDD" id="cd01392">
    <property type="entry name" value="HTH_LacI"/>
    <property type="match status" value="1"/>
</dbReference>
<dbReference type="EMBL" id="LT629772">
    <property type="protein sequence ID" value="SDT26819.1"/>
    <property type="molecule type" value="Genomic_DNA"/>
</dbReference>
<dbReference type="OrthoDB" id="3595338at2"/>
<evidence type="ECO:0000256" key="4">
    <source>
        <dbReference type="SAM" id="MobiDB-lite"/>
    </source>
</evidence>
<dbReference type="SMART" id="SM00354">
    <property type="entry name" value="HTH_LACI"/>
    <property type="match status" value="1"/>
</dbReference>
<dbReference type="PANTHER" id="PTHR30146:SF109">
    <property type="entry name" value="HTH-TYPE TRANSCRIPTIONAL REGULATOR GALS"/>
    <property type="match status" value="1"/>
</dbReference>
<dbReference type="PANTHER" id="PTHR30146">
    <property type="entry name" value="LACI-RELATED TRANSCRIPTIONAL REPRESSOR"/>
    <property type="match status" value="1"/>
</dbReference>
<gene>
    <name evidence="6" type="ORF">SAMN04489812_4881</name>
</gene>
<dbReference type="InterPro" id="IPR001761">
    <property type="entry name" value="Peripla_BP/Lac1_sug-bd_dom"/>
</dbReference>
<keyword evidence="2" id="KW-0238">DNA-binding</keyword>
<keyword evidence="1" id="KW-0805">Transcription regulation</keyword>
<evidence type="ECO:0000313" key="6">
    <source>
        <dbReference type="EMBL" id="SDT26819.1"/>
    </source>
</evidence>
<feature type="compositionally biased region" description="Polar residues" evidence="4">
    <location>
        <begin position="8"/>
        <end position="18"/>
    </location>
</feature>
<dbReference type="RefSeq" id="WP_091528339.1">
    <property type="nucleotide sequence ID" value="NZ_LT629772.1"/>
</dbReference>
<sequence length="364" mass="38991">MNEVRSLGTESSDEQSAAGTAKGRAAITLRDVATEAGVPLSAVSLVLNGKPGVSEQRRKKILQAIESLDYVARPKASDRKPATPLIGLVMETLSPAAAQDGFMAEVVSGVSDGLRDLGMQMLLHLYRPDDDPLSDLRSLMGRDVDGMIVANGGDIDQAAVEQILAAGIPVVLLENYLDIDTDIHAVVADNFTAGYRSTRHLLDLGHRRIGMLVGSTRYISLIDRRRGYQAALLEAGIVPDPDLMPAQQADSRSKGHQQMQQLLALAEPPSAVYAVSDKSAMGAYQAISQAGLKIPDDISIVGTDNVEQSSLLSPPLTTFTIPKFELGRSAAQTMHAVITNGRPASSRTVLHGRVIERESTRRRP</sequence>
<feature type="region of interest" description="Disordered" evidence="4">
    <location>
        <begin position="1"/>
        <end position="23"/>
    </location>
</feature>
<dbReference type="GO" id="GO:0000976">
    <property type="term" value="F:transcription cis-regulatory region binding"/>
    <property type="evidence" value="ECO:0007669"/>
    <property type="project" value="TreeGrafter"/>
</dbReference>
<dbReference type="Pfam" id="PF00356">
    <property type="entry name" value="LacI"/>
    <property type="match status" value="1"/>
</dbReference>
<evidence type="ECO:0000313" key="7">
    <source>
        <dbReference type="Proteomes" id="UP000199103"/>
    </source>
</evidence>
<dbReference type="Pfam" id="PF00532">
    <property type="entry name" value="Peripla_BP_1"/>
    <property type="match status" value="1"/>
</dbReference>
<feature type="domain" description="HTH lacI-type" evidence="5">
    <location>
        <begin position="27"/>
        <end position="81"/>
    </location>
</feature>
<accession>A0A1H1YZQ4</accession>
<dbReference type="InterPro" id="IPR028082">
    <property type="entry name" value="Peripla_BP_I"/>
</dbReference>
<proteinExistence type="predicted"/>
<dbReference type="AlphaFoldDB" id="A0A1H1YZQ4"/>
<dbReference type="PROSITE" id="PS50932">
    <property type="entry name" value="HTH_LACI_2"/>
    <property type="match status" value="1"/>
</dbReference>
<dbReference type="Gene3D" id="3.40.50.2300">
    <property type="match status" value="2"/>
</dbReference>
<evidence type="ECO:0000256" key="2">
    <source>
        <dbReference type="ARBA" id="ARBA00023125"/>
    </source>
</evidence>